<keyword evidence="3" id="KW-0378">Hydrolase</keyword>
<comment type="caution">
    <text evidence="5">The sequence shown here is derived from an EMBL/GenBank/DDBJ whole genome shotgun (WGS) entry which is preliminary data.</text>
</comment>
<evidence type="ECO:0000313" key="6">
    <source>
        <dbReference type="Proteomes" id="UP000037939"/>
    </source>
</evidence>
<dbReference type="PANTHER" id="PTHR42708">
    <property type="entry name" value="ATP/GTP-BINDING PROTEIN-RELATED"/>
    <property type="match status" value="1"/>
</dbReference>
<keyword evidence="4" id="KW-0342">GTP-binding</keyword>
<dbReference type="Proteomes" id="UP000037939">
    <property type="component" value="Unassembled WGS sequence"/>
</dbReference>
<proteinExistence type="inferred from homology"/>
<gene>
    <name evidence="5" type="ORF">WG78_16485</name>
</gene>
<evidence type="ECO:0008006" key="7">
    <source>
        <dbReference type="Google" id="ProtNLM"/>
    </source>
</evidence>
<name>A0A0N0XH04_9NEIS</name>
<dbReference type="InterPro" id="IPR052705">
    <property type="entry name" value="Gliding_Motility_GTPase"/>
</dbReference>
<keyword evidence="6" id="KW-1185">Reference proteome</keyword>
<dbReference type="InterPro" id="IPR027417">
    <property type="entry name" value="P-loop_NTPase"/>
</dbReference>
<dbReference type="SUPFAM" id="SSF52540">
    <property type="entry name" value="P-loop containing nucleoside triphosphate hydrolases"/>
    <property type="match status" value="1"/>
</dbReference>
<reference evidence="5 6" key="1">
    <citation type="submission" date="2015-07" db="EMBL/GenBank/DDBJ databases">
        <title>Draft genome sequence of the Amantichitinum ursilacus IGB-41, a new chitin-degrading bacterium.</title>
        <authorList>
            <person name="Kirstahler P."/>
            <person name="Guenther M."/>
            <person name="Grumaz C."/>
            <person name="Rupp S."/>
            <person name="Zibek S."/>
            <person name="Sohn K."/>
        </authorList>
    </citation>
    <scope>NUCLEOTIDE SEQUENCE [LARGE SCALE GENOMIC DNA]</scope>
    <source>
        <strain evidence="5 6">IGB-41</strain>
    </source>
</reference>
<dbReference type="RefSeq" id="WP_201782470.1">
    <property type="nucleotide sequence ID" value="NZ_LAQT01000027.1"/>
</dbReference>
<dbReference type="EMBL" id="LAQT01000027">
    <property type="protein sequence ID" value="KPC50669.1"/>
    <property type="molecule type" value="Genomic_DNA"/>
</dbReference>
<comment type="similarity">
    <text evidence="1">Belongs to the GPN-loop GTPase family.</text>
</comment>
<accession>A0A0N0XH04</accession>
<dbReference type="Pfam" id="PF03029">
    <property type="entry name" value="ATP_bind_1"/>
    <property type="match status" value="1"/>
</dbReference>
<evidence type="ECO:0000256" key="1">
    <source>
        <dbReference type="ARBA" id="ARBA00005290"/>
    </source>
</evidence>
<protein>
    <recommendedName>
        <fullName evidence="7">Mutual gliding-motility protein MglA</fullName>
    </recommendedName>
</protein>
<dbReference type="CDD" id="cd00882">
    <property type="entry name" value="Ras_like_GTPase"/>
    <property type="match status" value="1"/>
</dbReference>
<organism evidence="5 6">
    <name type="scientific">Amantichitinum ursilacus</name>
    <dbReference type="NCBI Taxonomy" id="857265"/>
    <lineage>
        <taxon>Bacteria</taxon>
        <taxon>Pseudomonadati</taxon>
        <taxon>Pseudomonadota</taxon>
        <taxon>Betaproteobacteria</taxon>
        <taxon>Neisseriales</taxon>
        <taxon>Chitinibacteraceae</taxon>
        <taxon>Amantichitinum</taxon>
    </lineage>
</organism>
<dbReference type="STRING" id="857265.WG78_16485"/>
<dbReference type="InterPro" id="IPR004130">
    <property type="entry name" value="Gpn"/>
</dbReference>
<evidence type="ECO:0000256" key="4">
    <source>
        <dbReference type="ARBA" id="ARBA00023134"/>
    </source>
</evidence>
<dbReference type="GO" id="GO:0016787">
    <property type="term" value="F:hydrolase activity"/>
    <property type="evidence" value="ECO:0007669"/>
    <property type="project" value="UniProtKB-KW"/>
</dbReference>
<sequence>MIEGPVKLLFAGPVGAGKTTAIRSLSDTAPVSTEAALSENATAAKSTTTVAFDYSTMRVDGDLTVHLYGIPGQDRFDFMRPIIANGALGAIVLLDASSPTLRADCVHWLKSISTIAPTLQFVIGVTKADVAPDFSLADIRAGMQQCGIRAPALTIDPRQRAQCEQLVRALLSSL</sequence>
<dbReference type="PATRIC" id="fig|857265.3.peg.3378"/>
<dbReference type="GO" id="GO:0005525">
    <property type="term" value="F:GTP binding"/>
    <property type="evidence" value="ECO:0007669"/>
    <property type="project" value="UniProtKB-KW"/>
</dbReference>
<evidence type="ECO:0000313" key="5">
    <source>
        <dbReference type="EMBL" id="KPC50669.1"/>
    </source>
</evidence>
<dbReference type="PANTHER" id="PTHR42708:SF1">
    <property type="entry name" value="GLIDING MOTILITY PROTEIN MGLA"/>
    <property type="match status" value="1"/>
</dbReference>
<dbReference type="AlphaFoldDB" id="A0A0N0XH04"/>
<dbReference type="Gene3D" id="3.40.50.300">
    <property type="entry name" value="P-loop containing nucleotide triphosphate hydrolases"/>
    <property type="match status" value="1"/>
</dbReference>
<keyword evidence="2" id="KW-0547">Nucleotide-binding</keyword>
<evidence type="ECO:0000256" key="3">
    <source>
        <dbReference type="ARBA" id="ARBA00022801"/>
    </source>
</evidence>
<evidence type="ECO:0000256" key="2">
    <source>
        <dbReference type="ARBA" id="ARBA00022741"/>
    </source>
</evidence>